<feature type="active site" description="Nucleophile" evidence="13">
    <location>
        <position position="379"/>
    </location>
</feature>
<reference evidence="15 16" key="1">
    <citation type="submission" date="2017-11" db="EMBL/GenBank/DDBJ databases">
        <title>Genome sequence of Mesoplasma corruscae ELCA-2 (ATCC 49579).</title>
        <authorList>
            <person name="Lo W.-S."/>
            <person name="Kuo C.-H."/>
        </authorList>
    </citation>
    <scope>NUCLEOTIDE SEQUENCE [LARGE SCALE GENOMIC DNA]</scope>
    <source>
        <strain evidence="15 16">ELCA-2</strain>
    </source>
</reference>
<evidence type="ECO:0000256" key="12">
    <source>
        <dbReference type="ARBA" id="ARBA00047283"/>
    </source>
</evidence>
<dbReference type="EC" id="2.1.1.176" evidence="3"/>
<dbReference type="PRINTS" id="PR02008">
    <property type="entry name" value="RCMTFAMILY"/>
</dbReference>
<protein>
    <recommendedName>
        <fullName evidence="3">16S rRNA (cytosine(967)-C(5))-methyltransferase</fullName>
        <ecNumber evidence="3">2.1.1.176</ecNumber>
    </recommendedName>
    <alternativeName>
        <fullName evidence="10">16S rRNA m5C967 methyltransferase</fullName>
    </alternativeName>
    <alternativeName>
        <fullName evidence="11">rRNA (cytosine-C(5)-)-methyltransferase RsmB</fullName>
    </alternativeName>
</protein>
<comment type="caution">
    <text evidence="15">The sequence shown here is derived from an EMBL/GenBank/DDBJ whole genome shotgun (WGS) entry which is preliminary data.</text>
</comment>
<dbReference type="SUPFAM" id="SSF48013">
    <property type="entry name" value="NusB-like"/>
    <property type="match status" value="1"/>
</dbReference>
<dbReference type="InterPro" id="IPR004573">
    <property type="entry name" value="rRNA_ssu_MeTfrase_B"/>
</dbReference>
<evidence type="ECO:0000256" key="1">
    <source>
        <dbReference type="ARBA" id="ARBA00002724"/>
    </source>
</evidence>
<keyword evidence="9 13" id="KW-0694">RNA-binding</keyword>
<evidence type="ECO:0000256" key="11">
    <source>
        <dbReference type="ARBA" id="ARBA00031088"/>
    </source>
</evidence>
<evidence type="ECO:0000256" key="2">
    <source>
        <dbReference type="ARBA" id="ARBA00004496"/>
    </source>
</evidence>
<dbReference type="Gene3D" id="3.40.50.150">
    <property type="entry name" value="Vaccinia Virus protein VP39"/>
    <property type="match status" value="1"/>
</dbReference>
<evidence type="ECO:0000313" key="16">
    <source>
        <dbReference type="Proteomes" id="UP000239785"/>
    </source>
</evidence>
<dbReference type="Pfam" id="PF01029">
    <property type="entry name" value="NusB"/>
    <property type="match status" value="1"/>
</dbReference>
<keyword evidence="7 13" id="KW-0808">Transferase</keyword>
<evidence type="ECO:0000256" key="3">
    <source>
        <dbReference type="ARBA" id="ARBA00012140"/>
    </source>
</evidence>
<dbReference type="InterPro" id="IPR029063">
    <property type="entry name" value="SAM-dependent_MTases_sf"/>
</dbReference>
<dbReference type="GO" id="GO:0006355">
    <property type="term" value="P:regulation of DNA-templated transcription"/>
    <property type="evidence" value="ECO:0007669"/>
    <property type="project" value="InterPro"/>
</dbReference>
<dbReference type="PANTHER" id="PTHR22807">
    <property type="entry name" value="NOP2 YEAST -RELATED NOL1/NOP2/FMU SUN DOMAIN-CONTAINING"/>
    <property type="match status" value="1"/>
</dbReference>
<dbReference type="GO" id="GO:0003723">
    <property type="term" value="F:RNA binding"/>
    <property type="evidence" value="ECO:0007669"/>
    <property type="project" value="UniProtKB-UniRule"/>
</dbReference>
<evidence type="ECO:0000256" key="5">
    <source>
        <dbReference type="ARBA" id="ARBA00022552"/>
    </source>
</evidence>
<dbReference type="NCBIfam" id="TIGR00563">
    <property type="entry name" value="rsmB"/>
    <property type="match status" value="1"/>
</dbReference>
<comment type="function">
    <text evidence="1">Specifically methylates the cytosine at position 967 (m5C967) of 16S rRNA.</text>
</comment>
<keyword evidence="5" id="KW-0698">rRNA processing</keyword>
<gene>
    <name evidence="15" type="primary">rsmB</name>
    <name evidence="15" type="ORF">MCORR_v1c01060</name>
</gene>
<proteinExistence type="inferred from homology"/>
<evidence type="ECO:0000256" key="10">
    <source>
        <dbReference type="ARBA" id="ARBA00030399"/>
    </source>
</evidence>
<feature type="binding site" evidence="13">
    <location>
        <position position="325"/>
    </location>
    <ligand>
        <name>S-adenosyl-L-methionine</name>
        <dbReference type="ChEBI" id="CHEBI:59789"/>
    </ligand>
</feature>
<dbReference type="Proteomes" id="UP000239785">
    <property type="component" value="Unassembled WGS sequence"/>
</dbReference>
<keyword evidence="16" id="KW-1185">Reference proteome</keyword>
<dbReference type="GO" id="GO:0005737">
    <property type="term" value="C:cytoplasm"/>
    <property type="evidence" value="ECO:0007669"/>
    <property type="project" value="UniProtKB-SubCell"/>
</dbReference>
<dbReference type="GO" id="GO:0008649">
    <property type="term" value="F:rRNA methyltransferase activity"/>
    <property type="evidence" value="ECO:0007669"/>
    <property type="project" value="InterPro"/>
</dbReference>
<evidence type="ECO:0000256" key="4">
    <source>
        <dbReference type="ARBA" id="ARBA00022490"/>
    </source>
</evidence>
<dbReference type="Gene3D" id="1.10.940.10">
    <property type="entry name" value="NusB-like"/>
    <property type="match status" value="1"/>
</dbReference>
<evidence type="ECO:0000313" key="15">
    <source>
        <dbReference type="EMBL" id="PPE06478.1"/>
    </source>
</evidence>
<dbReference type="AlphaFoldDB" id="A0A2S5RGQ6"/>
<dbReference type="InterPro" id="IPR001678">
    <property type="entry name" value="MeTrfase_RsmB-F_NOP2_dom"/>
</dbReference>
<evidence type="ECO:0000256" key="6">
    <source>
        <dbReference type="ARBA" id="ARBA00022603"/>
    </source>
</evidence>
<dbReference type="InterPro" id="IPR006027">
    <property type="entry name" value="NusB_RsmB_TIM44"/>
</dbReference>
<evidence type="ECO:0000256" key="13">
    <source>
        <dbReference type="PROSITE-ProRule" id="PRU01023"/>
    </source>
</evidence>
<dbReference type="InterPro" id="IPR049560">
    <property type="entry name" value="MeTrfase_RsmB-F_NOP2_cat"/>
</dbReference>
<dbReference type="EMBL" id="PHNF01000001">
    <property type="protein sequence ID" value="PPE06478.1"/>
    <property type="molecule type" value="Genomic_DNA"/>
</dbReference>
<accession>A0A2S5RGQ6</accession>
<comment type="catalytic activity">
    <reaction evidence="12">
        <text>cytidine(967) in 16S rRNA + S-adenosyl-L-methionine = 5-methylcytidine(967) in 16S rRNA + S-adenosyl-L-homocysteine + H(+)</text>
        <dbReference type="Rhea" id="RHEA:42748"/>
        <dbReference type="Rhea" id="RHEA-COMP:10219"/>
        <dbReference type="Rhea" id="RHEA-COMP:10220"/>
        <dbReference type="ChEBI" id="CHEBI:15378"/>
        <dbReference type="ChEBI" id="CHEBI:57856"/>
        <dbReference type="ChEBI" id="CHEBI:59789"/>
        <dbReference type="ChEBI" id="CHEBI:74483"/>
        <dbReference type="ChEBI" id="CHEBI:82748"/>
        <dbReference type="EC" id="2.1.1.176"/>
    </reaction>
</comment>
<keyword evidence="8 13" id="KW-0949">S-adenosyl-L-methionine</keyword>
<sequence>MMQMMKTNNSREIAFECLQKVFKHKAFSNILLNEISKKDIPQKFKNLVFAIVHGTITNKILLEKTVSKLIDNKKTNLDIQILLWMSAYQIRFLKTIPLYAVVNEAVSIAKKINPRLSGLVNATLKKVINNEQELFSFNELSEEQRVIIENSLPESFYNLFKEQYGSKIAMKLANDSTKKPLIYFRVNTLKISFEDFFQTYKEELLLIKTSTKDCLITRVPIVQSKMYLDGLITVQDAASINVVNILDPKLNDHVLDMCAAPGGKLTHISSKLKNTGKVIACEINESKIKLIQQNIDRLACRNIELFCKDAISMKFEEKFDCILLDAPCSGFGVFKRKPEIKLKGYTKNKINEIIQLQSNLLDNAYKNLKVRGEMVYSTCTINKLENQNQIEKFLSRYSNMKKIYEEQLFGYENNTDGFYVCKMIKE</sequence>
<name>A0A2S5RGQ6_9MOLU</name>
<dbReference type="Pfam" id="PF01189">
    <property type="entry name" value="Methyltr_RsmB-F"/>
    <property type="match status" value="1"/>
</dbReference>
<feature type="binding site" evidence="13">
    <location>
        <begin position="258"/>
        <end position="264"/>
    </location>
    <ligand>
        <name>S-adenosyl-L-methionine</name>
        <dbReference type="ChEBI" id="CHEBI:59789"/>
    </ligand>
</feature>
<dbReference type="CDD" id="cd02440">
    <property type="entry name" value="AdoMet_MTases"/>
    <property type="match status" value="1"/>
</dbReference>
<dbReference type="InterPro" id="IPR035926">
    <property type="entry name" value="NusB-like_sf"/>
</dbReference>
<dbReference type="NCBIfam" id="NF011494">
    <property type="entry name" value="PRK14902.1"/>
    <property type="match status" value="1"/>
</dbReference>
<keyword evidence="4" id="KW-0963">Cytoplasm</keyword>
<comment type="subcellular location">
    <subcellularLocation>
        <location evidence="2">Cytoplasm</location>
    </subcellularLocation>
</comment>
<feature type="domain" description="SAM-dependent MTase RsmB/NOP-type" evidence="14">
    <location>
        <begin position="160"/>
        <end position="426"/>
    </location>
</feature>
<dbReference type="InterPro" id="IPR023267">
    <property type="entry name" value="RCMT"/>
</dbReference>
<evidence type="ECO:0000256" key="7">
    <source>
        <dbReference type="ARBA" id="ARBA00022679"/>
    </source>
</evidence>
<dbReference type="PANTHER" id="PTHR22807:SF53">
    <property type="entry name" value="RIBOSOMAL RNA SMALL SUBUNIT METHYLTRANSFERASE B-RELATED"/>
    <property type="match status" value="1"/>
</dbReference>
<evidence type="ECO:0000256" key="8">
    <source>
        <dbReference type="ARBA" id="ARBA00022691"/>
    </source>
</evidence>
<feature type="binding site" evidence="13">
    <location>
        <position position="309"/>
    </location>
    <ligand>
        <name>S-adenosyl-L-methionine</name>
        <dbReference type="ChEBI" id="CHEBI:59789"/>
    </ligand>
</feature>
<evidence type="ECO:0000256" key="9">
    <source>
        <dbReference type="ARBA" id="ARBA00022884"/>
    </source>
</evidence>
<evidence type="ECO:0000259" key="14">
    <source>
        <dbReference type="PROSITE" id="PS51686"/>
    </source>
</evidence>
<comment type="similarity">
    <text evidence="13">Belongs to the class I-like SAM-binding methyltransferase superfamily. RsmB/NOP family.</text>
</comment>
<dbReference type="PROSITE" id="PS51686">
    <property type="entry name" value="SAM_MT_RSMB_NOP"/>
    <property type="match status" value="1"/>
</dbReference>
<organism evidence="15 16">
    <name type="scientific">Mesoplasma corruscae</name>
    <dbReference type="NCBI Taxonomy" id="216874"/>
    <lineage>
        <taxon>Bacteria</taxon>
        <taxon>Bacillati</taxon>
        <taxon>Mycoplasmatota</taxon>
        <taxon>Mollicutes</taxon>
        <taxon>Entomoplasmatales</taxon>
        <taxon>Entomoplasmataceae</taxon>
        <taxon>Mesoplasma</taxon>
    </lineage>
</organism>
<keyword evidence="6 13" id="KW-0489">Methyltransferase</keyword>
<dbReference type="SUPFAM" id="SSF53335">
    <property type="entry name" value="S-adenosyl-L-methionine-dependent methyltransferases"/>
    <property type="match status" value="1"/>
</dbReference>
<feature type="binding site" evidence="13">
    <location>
        <position position="282"/>
    </location>
    <ligand>
        <name>S-adenosyl-L-methionine</name>
        <dbReference type="ChEBI" id="CHEBI:59789"/>
    </ligand>
</feature>